<evidence type="ECO:0000256" key="7">
    <source>
        <dbReference type="RuleBase" id="RU000461"/>
    </source>
</evidence>
<evidence type="ECO:0000256" key="3">
    <source>
        <dbReference type="ARBA" id="ARBA00022723"/>
    </source>
</evidence>
<dbReference type="InterPro" id="IPR017972">
    <property type="entry name" value="Cyt_P450_CS"/>
</dbReference>
<dbReference type="GO" id="GO:0020037">
    <property type="term" value="F:heme binding"/>
    <property type="evidence" value="ECO:0007669"/>
    <property type="project" value="InterPro"/>
</dbReference>
<keyword evidence="2 7" id="KW-0349">Heme</keyword>
<dbReference type="GO" id="GO:0008395">
    <property type="term" value="F:steroid hydroxylase activity"/>
    <property type="evidence" value="ECO:0007669"/>
    <property type="project" value="TreeGrafter"/>
</dbReference>
<organism evidence="9 10">
    <name type="scientific">Nocardioides immobilis</name>
    <dbReference type="NCBI Taxonomy" id="2049295"/>
    <lineage>
        <taxon>Bacteria</taxon>
        <taxon>Bacillati</taxon>
        <taxon>Actinomycetota</taxon>
        <taxon>Actinomycetes</taxon>
        <taxon>Propionibacteriales</taxon>
        <taxon>Nocardioidaceae</taxon>
        <taxon>Nocardioides</taxon>
    </lineage>
</organism>
<evidence type="ECO:0000256" key="5">
    <source>
        <dbReference type="ARBA" id="ARBA00023004"/>
    </source>
</evidence>
<dbReference type="FunFam" id="1.10.630.10:FF:000018">
    <property type="entry name" value="Cytochrome P450 monooxygenase"/>
    <property type="match status" value="1"/>
</dbReference>
<sequence>MRQGPQSPKEAARFVAGIYRTKLWQWRAQRSGSPIAAFDTDEGRRDPYPIHEQVRALGRVVPGMPGYAATAEHDLCHELLRRRDFGVRDPGTNVVHGAIYQDGDTIDRSLLGLNPPEHTRLRRLAAHGFSPKHLASYELAIEKRVGSLLDEVEGRRSFDLVHAFAAPLPIGVISDLLGLPDADVPAFERYGQTMASALDGISNLPHAQRLATASLRLERILDRLFELRRHDPRDDLVSSLVAAEADGRMTPRELLSMCQVLLVAGFETTVNLISNAVLALQRTPGAWEALVADPGLAGLAVEEALRYDPPVQRTIRVAFEDTTLGDHPIAKGTWVVALIGGANRDPAVFDAPQEFRIDRYADAATPAHLAFSGGVHYCIGAPLARLEATVALRGLAERVPTLRLAGEPTMRKTTSVRGPESLEVAAG</sequence>
<name>A0A417Y3U6_9ACTN</name>
<evidence type="ECO:0000256" key="8">
    <source>
        <dbReference type="SAM" id="MobiDB-lite"/>
    </source>
</evidence>
<feature type="region of interest" description="Disordered" evidence="8">
    <location>
        <begin position="406"/>
        <end position="427"/>
    </location>
</feature>
<evidence type="ECO:0000313" key="9">
    <source>
        <dbReference type="EMBL" id="RHW27204.1"/>
    </source>
</evidence>
<dbReference type="PRINTS" id="PR00385">
    <property type="entry name" value="P450"/>
</dbReference>
<dbReference type="AlphaFoldDB" id="A0A417Y3U6"/>
<reference evidence="9 10" key="1">
    <citation type="submission" date="2018-09" db="EMBL/GenBank/DDBJ databases">
        <title>Genome sequencing of Nocardioides immobilis CCTCC AB 2017083 for comparison to Nocardioides silvaticus.</title>
        <authorList>
            <person name="Li C."/>
            <person name="Wang G."/>
        </authorList>
    </citation>
    <scope>NUCLEOTIDE SEQUENCE [LARGE SCALE GENOMIC DNA]</scope>
    <source>
        <strain evidence="9 10">CCTCC AB 2017083</strain>
    </source>
</reference>
<evidence type="ECO:0000256" key="4">
    <source>
        <dbReference type="ARBA" id="ARBA00023002"/>
    </source>
</evidence>
<dbReference type="Gene3D" id="1.10.630.10">
    <property type="entry name" value="Cytochrome P450"/>
    <property type="match status" value="1"/>
</dbReference>
<dbReference type="Pfam" id="PF00067">
    <property type="entry name" value="p450"/>
    <property type="match status" value="1"/>
</dbReference>
<comment type="caution">
    <text evidence="9">The sequence shown here is derived from an EMBL/GenBank/DDBJ whole genome shotgun (WGS) entry which is preliminary data.</text>
</comment>
<keyword evidence="4 7" id="KW-0560">Oxidoreductase</keyword>
<dbReference type="InterPro" id="IPR002397">
    <property type="entry name" value="Cyt_P450_B"/>
</dbReference>
<dbReference type="OrthoDB" id="502624at2"/>
<keyword evidence="3 7" id="KW-0479">Metal-binding</keyword>
<dbReference type="PROSITE" id="PS00086">
    <property type="entry name" value="CYTOCHROME_P450"/>
    <property type="match status" value="1"/>
</dbReference>
<keyword evidence="10" id="KW-1185">Reference proteome</keyword>
<proteinExistence type="inferred from homology"/>
<evidence type="ECO:0000313" key="10">
    <source>
        <dbReference type="Proteomes" id="UP000283644"/>
    </source>
</evidence>
<dbReference type="Proteomes" id="UP000283644">
    <property type="component" value="Unassembled WGS sequence"/>
</dbReference>
<dbReference type="InterPro" id="IPR001128">
    <property type="entry name" value="Cyt_P450"/>
</dbReference>
<evidence type="ECO:0000256" key="2">
    <source>
        <dbReference type="ARBA" id="ARBA00022617"/>
    </source>
</evidence>
<evidence type="ECO:0000256" key="6">
    <source>
        <dbReference type="ARBA" id="ARBA00023033"/>
    </source>
</evidence>
<evidence type="ECO:0000256" key="1">
    <source>
        <dbReference type="ARBA" id="ARBA00010617"/>
    </source>
</evidence>
<comment type="similarity">
    <text evidence="1 7">Belongs to the cytochrome P450 family.</text>
</comment>
<dbReference type="SUPFAM" id="SSF48264">
    <property type="entry name" value="Cytochrome P450"/>
    <property type="match status" value="1"/>
</dbReference>
<dbReference type="PANTHER" id="PTHR46696:SF4">
    <property type="entry name" value="BIOTIN BIOSYNTHESIS CYTOCHROME P450"/>
    <property type="match status" value="1"/>
</dbReference>
<dbReference type="GO" id="GO:0036199">
    <property type="term" value="F:cholest-4-en-3-one 26-monooxygenase activity"/>
    <property type="evidence" value="ECO:0007669"/>
    <property type="project" value="TreeGrafter"/>
</dbReference>
<keyword evidence="5 7" id="KW-0408">Iron</keyword>
<protein>
    <submittedName>
        <fullName evidence="9">Cytochrome P450</fullName>
    </submittedName>
</protein>
<dbReference type="PANTHER" id="PTHR46696">
    <property type="entry name" value="P450, PUTATIVE (EUROFUNG)-RELATED"/>
    <property type="match status" value="1"/>
</dbReference>
<accession>A0A417Y3U6</accession>
<dbReference type="CDD" id="cd20625">
    <property type="entry name" value="CYP164-like"/>
    <property type="match status" value="1"/>
</dbReference>
<dbReference type="GO" id="GO:0006707">
    <property type="term" value="P:cholesterol catabolic process"/>
    <property type="evidence" value="ECO:0007669"/>
    <property type="project" value="TreeGrafter"/>
</dbReference>
<dbReference type="EMBL" id="QXGH01000014">
    <property type="protein sequence ID" value="RHW27204.1"/>
    <property type="molecule type" value="Genomic_DNA"/>
</dbReference>
<dbReference type="PRINTS" id="PR00359">
    <property type="entry name" value="BP450"/>
</dbReference>
<dbReference type="RefSeq" id="WP_118925300.1">
    <property type="nucleotide sequence ID" value="NZ_QXGH01000014.1"/>
</dbReference>
<keyword evidence="6 7" id="KW-0503">Monooxygenase</keyword>
<dbReference type="InterPro" id="IPR036396">
    <property type="entry name" value="Cyt_P450_sf"/>
</dbReference>
<gene>
    <name evidence="9" type="ORF">D0Z08_11130</name>
</gene>
<dbReference type="GO" id="GO:0005506">
    <property type="term" value="F:iron ion binding"/>
    <property type="evidence" value="ECO:0007669"/>
    <property type="project" value="InterPro"/>
</dbReference>